<keyword evidence="6 7" id="KW-0472">Membrane</keyword>
<dbReference type="AlphaFoldDB" id="A0A1U9K2N0"/>
<dbReference type="InterPro" id="IPR002758">
    <property type="entry name" value="Cation_antiport_E"/>
</dbReference>
<evidence type="ECO:0000256" key="7">
    <source>
        <dbReference type="SAM" id="Phobius"/>
    </source>
</evidence>
<sequence length="162" mass="18378">MIKKYAQFFFLPVLLAFLWLLLNGISKGNVVLAVGLGVALSVAALPFRPIRATMHHPFIALRLCWHVAVDIVKSNYDVGYIVLFKQKAHPTPGFLDIPIRLKDPHGLAALACIITYTPGTVWAGFNYDTHVLTLHILDLKDEQQWLDTIQKRYQEPLIEIFE</sequence>
<dbReference type="EMBL" id="CP019697">
    <property type="protein sequence ID" value="AQS52262.1"/>
    <property type="molecule type" value="Genomic_DNA"/>
</dbReference>
<feature type="transmembrane region" description="Helical" evidence="7">
    <location>
        <begin position="5"/>
        <end position="22"/>
    </location>
</feature>
<dbReference type="GO" id="GO:0008324">
    <property type="term" value="F:monoatomic cation transmembrane transporter activity"/>
    <property type="evidence" value="ECO:0007669"/>
    <property type="project" value="InterPro"/>
</dbReference>
<evidence type="ECO:0000313" key="9">
    <source>
        <dbReference type="Proteomes" id="UP000189369"/>
    </source>
</evidence>
<accession>A0A1U9K2N0</accession>
<keyword evidence="3" id="KW-1003">Cell membrane</keyword>
<organism evidence="8 9">
    <name type="scientific">Paenalcaligenes hominis</name>
    <dbReference type="NCBI Taxonomy" id="643674"/>
    <lineage>
        <taxon>Bacteria</taxon>
        <taxon>Pseudomonadati</taxon>
        <taxon>Pseudomonadota</taxon>
        <taxon>Betaproteobacteria</taxon>
        <taxon>Burkholderiales</taxon>
        <taxon>Alcaligenaceae</taxon>
        <taxon>Paenalcaligenes</taxon>
    </lineage>
</organism>
<dbReference type="KEGG" id="phn:PAEH1_00865"/>
<keyword evidence="4 7" id="KW-0812">Transmembrane</keyword>
<dbReference type="GO" id="GO:0005886">
    <property type="term" value="C:plasma membrane"/>
    <property type="evidence" value="ECO:0007669"/>
    <property type="project" value="UniProtKB-SubCell"/>
</dbReference>
<name>A0A1U9K2N0_9BURK</name>
<comment type="similarity">
    <text evidence="2">Belongs to the CPA3 antiporters (TC 2.A.63) subunit E family.</text>
</comment>
<evidence type="ECO:0000256" key="5">
    <source>
        <dbReference type="ARBA" id="ARBA00022989"/>
    </source>
</evidence>
<protein>
    <submittedName>
        <fullName evidence="8">Na+/H+ antiporter subunit E</fullName>
    </submittedName>
</protein>
<dbReference type="Pfam" id="PF01899">
    <property type="entry name" value="MNHE"/>
    <property type="match status" value="1"/>
</dbReference>
<evidence type="ECO:0000256" key="2">
    <source>
        <dbReference type="ARBA" id="ARBA00006228"/>
    </source>
</evidence>
<dbReference type="PANTHER" id="PTHR34584">
    <property type="entry name" value="NA(+)/H(+) ANTIPORTER SUBUNIT E1"/>
    <property type="match status" value="1"/>
</dbReference>
<dbReference type="NCBIfam" id="NF006520">
    <property type="entry name" value="PRK08965.1-4"/>
    <property type="match status" value="1"/>
</dbReference>
<evidence type="ECO:0000256" key="6">
    <source>
        <dbReference type="ARBA" id="ARBA00023136"/>
    </source>
</evidence>
<evidence type="ECO:0000313" key="8">
    <source>
        <dbReference type="EMBL" id="AQS52262.1"/>
    </source>
</evidence>
<keyword evidence="5 7" id="KW-1133">Transmembrane helix</keyword>
<dbReference type="OrthoDB" id="9807187at2"/>
<feature type="transmembrane region" description="Helical" evidence="7">
    <location>
        <begin position="28"/>
        <end position="47"/>
    </location>
</feature>
<reference evidence="8 9" key="1">
    <citation type="submission" date="2017-01" db="EMBL/GenBank/DDBJ databases">
        <title>Complete Genome Sequence of Paenalcaligenes hominis, Isolated from a paraplegic Patient with neurogenic bladder.</title>
        <authorList>
            <person name="Mukhopadhyay R."/>
            <person name="Joaquin J."/>
            <person name="Hogue R."/>
            <person name="Kilaru A."/>
            <person name="Jospin G."/>
            <person name="Mars K."/>
            <person name="Eisen J.A."/>
            <person name="Chaturvedi V."/>
        </authorList>
    </citation>
    <scope>NUCLEOTIDE SEQUENCE [LARGE SCALE GENOMIC DNA]</scope>
    <source>
        <strain evidence="8 9">15S00501</strain>
    </source>
</reference>
<evidence type="ECO:0000256" key="4">
    <source>
        <dbReference type="ARBA" id="ARBA00022692"/>
    </source>
</evidence>
<dbReference type="PANTHER" id="PTHR34584:SF1">
    <property type="entry name" value="NA(+)_H(+) ANTIPORTER SUBUNIT E1"/>
    <property type="match status" value="1"/>
</dbReference>
<dbReference type="STRING" id="643674.PAEH1_00865"/>
<gene>
    <name evidence="8" type="ORF">PAEH1_00865</name>
</gene>
<dbReference type="Proteomes" id="UP000189369">
    <property type="component" value="Chromosome"/>
</dbReference>
<dbReference type="PIRSF" id="PIRSF019239">
    <property type="entry name" value="MrpE"/>
    <property type="match status" value="1"/>
</dbReference>
<evidence type="ECO:0000256" key="1">
    <source>
        <dbReference type="ARBA" id="ARBA00004651"/>
    </source>
</evidence>
<evidence type="ECO:0000256" key="3">
    <source>
        <dbReference type="ARBA" id="ARBA00022475"/>
    </source>
</evidence>
<comment type="subcellular location">
    <subcellularLocation>
        <location evidence="1">Cell membrane</location>
        <topology evidence="1">Multi-pass membrane protein</topology>
    </subcellularLocation>
</comment>
<proteinExistence type="inferred from homology"/>